<dbReference type="Proteomes" id="UP000774326">
    <property type="component" value="Unassembled WGS sequence"/>
</dbReference>
<keyword evidence="8" id="KW-1185">Reference proteome</keyword>
<sequence length="125" mass="13791">MLAMATACVMWAGPVIIGYIPVAVVGALIYLLGYELLKEALYDTKGKLRKFEYITILIIVVTMGAWDFVYGILVGVLLACVSFVVEAAKKPVVSGIYTGEYARSIVVRHPKQQEFLKDVGKQIYV</sequence>
<dbReference type="AlphaFoldDB" id="A0A9P8Q540"/>
<keyword evidence="2 5" id="KW-0812">Transmembrane</keyword>
<evidence type="ECO:0000256" key="3">
    <source>
        <dbReference type="ARBA" id="ARBA00022989"/>
    </source>
</evidence>
<name>A0A9P8Q540_WICPI</name>
<evidence type="ECO:0000313" key="7">
    <source>
        <dbReference type="EMBL" id="KAH3682964.1"/>
    </source>
</evidence>
<dbReference type="EMBL" id="JAEUBG010003302">
    <property type="protein sequence ID" value="KAH3682964.1"/>
    <property type="molecule type" value="Genomic_DNA"/>
</dbReference>
<reference evidence="7" key="2">
    <citation type="submission" date="2021-01" db="EMBL/GenBank/DDBJ databases">
        <authorList>
            <person name="Schikora-Tamarit M.A."/>
        </authorList>
    </citation>
    <scope>NUCLEOTIDE SEQUENCE</scope>
    <source>
        <strain evidence="7">CBS2887</strain>
    </source>
</reference>
<dbReference type="OrthoDB" id="409725at2759"/>
<evidence type="ECO:0000256" key="1">
    <source>
        <dbReference type="ARBA" id="ARBA00004141"/>
    </source>
</evidence>
<evidence type="ECO:0000313" key="8">
    <source>
        <dbReference type="Proteomes" id="UP000774326"/>
    </source>
</evidence>
<dbReference type="InterPro" id="IPR052706">
    <property type="entry name" value="Membrane-Transporter-like"/>
</dbReference>
<evidence type="ECO:0000256" key="4">
    <source>
        <dbReference type="ARBA" id="ARBA00023136"/>
    </source>
</evidence>
<evidence type="ECO:0000256" key="2">
    <source>
        <dbReference type="ARBA" id="ARBA00022692"/>
    </source>
</evidence>
<feature type="non-terminal residue" evidence="7">
    <location>
        <position position="125"/>
    </location>
</feature>
<keyword evidence="3 5" id="KW-1133">Transmembrane helix</keyword>
<proteinExistence type="predicted"/>
<evidence type="ECO:0000259" key="6">
    <source>
        <dbReference type="Pfam" id="PF00916"/>
    </source>
</evidence>
<organism evidence="7 8">
    <name type="scientific">Wickerhamomyces pijperi</name>
    <name type="common">Yeast</name>
    <name type="synonym">Pichia pijperi</name>
    <dbReference type="NCBI Taxonomy" id="599730"/>
    <lineage>
        <taxon>Eukaryota</taxon>
        <taxon>Fungi</taxon>
        <taxon>Dikarya</taxon>
        <taxon>Ascomycota</taxon>
        <taxon>Saccharomycotina</taxon>
        <taxon>Saccharomycetes</taxon>
        <taxon>Phaffomycetales</taxon>
        <taxon>Wickerhamomycetaceae</taxon>
        <taxon>Wickerhamomyces</taxon>
    </lineage>
</organism>
<keyword evidence="4 5" id="KW-0472">Membrane</keyword>
<dbReference type="Pfam" id="PF00916">
    <property type="entry name" value="Sulfate_transp"/>
    <property type="match status" value="1"/>
</dbReference>
<feature type="transmembrane region" description="Helical" evidence="5">
    <location>
        <begin position="53"/>
        <end position="85"/>
    </location>
</feature>
<feature type="domain" description="SLC26A/SulP transporter" evidence="6">
    <location>
        <begin position="1"/>
        <end position="58"/>
    </location>
</feature>
<dbReference type="InterPro" id="IPR011547">
    <property type="entry name" value="SLC26A/SulP_dom"/>
</dbReference>
<reference evidence="7" key="1">
    <citation type="journal article" date="2021" name="Open Biol.">
        <title>Shared evolutionary footprints suggest mitochondrial oxidative damage underlies multiple complex I losses in fungi.</title>
        <authorList>
            <person name="Schikora-Tamarit M.A."/>
            <person name="Marcet-Houben M."/>
            <person name="Nosek J."/>
            <person name="Gabaldon T."/>
        </authorList>
    </citation>
    <scope>NUCLEOTIDE SEQUENCE</scope>
    <source>
        <strain evidence="7">CBS2887</strain>
    </source>
</reference>
<gene>
    <name evidence="7" type="ORF">WICPIJ_006066</name>
</gene>
<accession>A0A9P8Q540</accession>
<protein>
    <recommendedName>
        <fullName evidence="6">SLC26A/SulP transporter domain-containing protein</fullName>
    </recommendedName>
</protein>
<dbReference type="GO" id="GO:0016020">
    <property type="term" value="C:membrane"/>
    <property type="evidence" value="ECO:0007669"/>
    <property type="project" value="UniProtKB-SubCell"/>
</dbReference>
<feature type="transmembrane region" description="Helical" evidence="5">
    <location>
        <begin position="12"/>
        <end position="32"/>
    </location>
</feature>
<evidence type="ECO:0000256" key="5">
    <source>
        <dbReference type="SAM" id="Phobius"/>
    </source>
</evidence>
<dbReference type="PANTHER" id="PTHR43310">
    <property type="entry name" value="SULFATE TRANSPORTER YBAR-RELATED"/>
    <property type="match status" value="1"/>
</dbReference>
<dbReference type="PANTHER" id="PTHR43310:SF4">
    <property type="entry name" value="AFR304WP"/>
    <property type="match status" value="1"/>
</dbReference>
<comment type="caution">
    <text evidence="7">The sequence shown here is derived from an EMBL/GenBank/DDBJ whole genome shotgun (WGS) entry which is preliminary data.</text>
</comment>
<comment type="subcellular location">
    <subcellularLocation>
        <location evidence="1">Membrane</location>
        <topology evidence="1">Multi-pass membrane protein</topology>
    </subcellularLocation>
</comment>